<sequence>MEELEWNNFYVCYSFEGSDSFNNCQDSRLLCEYS</sequence>
<dbReference type="EMBL" id="ASDZ01000019">
    <property type="protein sequence ID" value="EOK13588.1"/>
    <property type="molecule type" value="Genomic_DNA"/>
</dbReference>
<proteinExistence type="predicted"/>
<protein>
    <submittedName>
        <fullName evidence="1">Uncharacterized protein</fullName>
    </submittedName>
</protein>
<accession>R3I7C7</accession>
<gene>
    <name evidence="1" type="ORF">WOU_01672</name>
</gene>
<name>R3I7C7_ENTFL</name>
<evidence type="ECO:0000313" key="1">
    <source>
        <dbReference type="EMBL" id="EOK13588.1"/>
    </source>
</evidence>
<evidence type="ECO:0000313" key="2">
    <source>
        <dbReference type="Proteomes" id="UP000013638"/>
    </source>
</evidence>
<organism evidence="1 2">
    <name type="scientific">Enterococcus faecalis ATCC 6055</name>
    <dbReference type="NCBI Taxonomy" id="1169311"/>
    <lineage>
        <taxon>Bacteria</taxon>
        <taxon>Bacillati</taxon>
        <taxon>Bacillota</taxon>
        <taxon>Bacilli</taxon>
        <taxon>Lactobacillales</taxon>
        <taxon>Enterococcaceae</taxon>
        <taxon>Enterococcus</taxon>
    </lineage>
</organism>
<dbReference type="HOGENOM" id="CLU_3373600_0_0_9"/>
<comment type="caution">
    <text evidence="1">The sequence shown here is derived from an EMBL/GenBank/DDBJ whole genome shotgun (WGS) entry which is preliminary data.</text>
</comment>
<reference evidence="1 2" key="1">
    <citation type="submission" date="2013-02" db="EMBL/GenBank/DDBJ databases">
        <title>The Genome Sequence of Enterococcus faecalis ATCC_6055.</title>
        <authorList>
            <consortium name="The Broad Institute Genome Sequencing Platform"/>
            <consortium name="The Broad Institute Genome Sequencing Center for Infectious Disease"/>
            <person name="Earl A.M."/>
            <person name="Gilmore M.S."/>
            <person name="Lebreton F."/>
            <person name="Walker B."/>
            <person name="Young S.K."/>
            <person name="Zeng Q."/>
            <person name="Gargeya S."/>
            <person name="Fitzgerald M."/>
            <person name="Haas B."/>
            <person name="Abouelleil A."/>
            <person name="Alvarado L."/>
            <person name="Arachchi H.M."/>
            <person name="Berlin A.M."/>
            <person name="Chapman S.B."/>
            <person name="Dewar J."/>
            <person name="Goldberg J."/>
            <person name="Griggs A."/>
            <person name="Gujja S."/>
            <person name="Hansen M."/>
            <person name="Howarth C."/>
            <person name="Imamovic A."/>
            <person name="Larimer J."/>
            <person name="McCowan C."/>
            <person name="Murphy C."/>
            <person name="Neiman D."/>
            <person name="Pearson M."/>
            <person name="Priest M."/>
            <person name="Roberts A."/>
            <person name="Saif S."/>
            <person name="Shea T."/>
            <person name="Sisk P."/>
            <person name="Sykes S."/>
            <person name="Wortman J."/>
            <person name="Nusbaum C."/>
            <person name="Birren B."/>
        </authorList>
    </citation>
    <scope>NUCLEOTIDE SEQUENCE [LARGE SCALE GENOMIC DNA]</scope>
    <source>
        <strain evidence="1 2">ATCC 6055</strain>
    </source>
</reference>
<dbReference type="Proteomes" id="UP000013638">
    <property type="component" value="Unassembled WGS sequence"/>
</dbReference>
<dbReference type="AlphaFoldDB" id="R3I7C7"/>